<evidence type="ECO:0000313" key="7">
    <source>
        <dbReference type="Proteomes" id="UP000033695"/>
    </source>
</evidence>
<protein>
    <submittedName>
        <fullName evidence="6">Surface antigen</fullName>
    </submittedName>
</protein>
<evidence type="ECO:0000256" key="4">
    <source>
        <dbReference type="ARBA" id="ARBA00022807"/>
    </source>
</evidence>
<dbReference type="InterPro" id="IPR000064">
    <property type="entry name" value="NLP_P60_dom"/>
</dbReference>
<evidence type="ECO:0000313" key="6">
    <source>
        <dbReference type="EMBL" id="KJY48704.1"/>
    </source>
</evidence>
<dbReference type="STRING" id="1218508.JG29_11120"/>
<dbReference type="Gene3D" id="3.90.1720.10">
    <property type="entry name" value="endopeptidase domain like (from Nostoc punctiforme)"/>
    <property type="match status" value="1"/>
</dbReference>
<dbReference type="Pfam" id="PF00877">
    <property type="entry name" value="NLPC_P60"/>
    <property type="match status" value="1"/>
</dbReference>
<organism evidence="6 7">
    <name type="scientific">Bombilactobacillus mellis</name>
    <dbReference type="NCBI Taxonomy" id="1218508"/>
    <lineage>
        <taxon>Bacteria</taxon>
        <taxon>Bacillati</taxon>
        <taxon>Bacillota</taxon>
        <taxon>Bacilli</taxon>
        <taxon>Lactobacillales</taxon>
        <taxon>Lactobacillaceae</taxon>
        <taxon>Bombilactobacillus</taxon>
    </lineage>
</organism>
<proteinExistence type="inferred from homology"/>
<dbReference type="OrthoDB" id="1654978at2"/>
<dbReference type="InterPro" id="IPR038765">
    <property type="entry name" value="Papain-like_cys_pep_sf"/>
</dbReference>
<comment type="similarity">
    <text evidence="1">Belongs to the peptidase C40 family.</text>
</comment>
<name>A0A0F4KRT4_9LACO</name>
<dbReference type="PATRIC" id="fig|1218508.4.peg.1098"/>
<dbReference type="HOGENOM" id="CLU_016043_6_2_9"/>
<accession>A0A0F4KRT4</accession>
<dbReference type="AlphaFoldDB" id="A0A0F4KRT4"/>
<dbReference type="Proteomes" id="UP000033695">
    <property type="component" value="Unassembled WGS sequence"/>
</dbReference>
<comment type="caution">
    <text evidence="6">The sequence shown here is derived from an EMBL/GenBank/DDBJ whole genome shotgun (WGS) entry which is preliminary data.</text>
</comment>
<dbReference type="GO" id="GO:0006508">
    <property type="term" value="P:proteolysis"/>
    <property type="evidence" value="ECO:0007669"/>
    <property type="project" value="UniProtKB-KW"/>
</dbReference>
<dbReference type="SUPFAM" id="SSF54001">
    <property type="entry name" value="Cysteine proteinases"/>
    <property type="match status" value="1"/>
</dbReference>
<keyword evidence="7" id="KW-1185">Reference proteome</keyword>
<feature type="domain" description="NlpC/P60" evidence="5">
    <location>
        <begin position="99"/>
        <end position="217"/>
    </location>
</feature>
<evidence type="ECO:0000259" key="5">
    <source>
        <dbReference type="PROSITE" id="PS51935"/>
    </source>
</evidence>
<dbReference type="GO" id="GO:0008234">
    <property type="term" value="F:cysteine-type peptidase activity"/>
    <property type="evidence" value="ECO:0007669"/>
    <property type="project" value="UniProtKB-KW"/>
</dbReference>
<keyword evidence="2" id="KW-0645">Protease</keyword>
<dbReference type="PANTHER" id="PTHR47053">
    <property type="entry name" value="MUREIN DD-ENDOPEPTIDASE MEPH-RELATED"/>
    <property type="match status" value="1"/>
</dbReference>
<evidence type="ECO:0000256" key="3">
    <source>
        <dbReference type="ARBA" id="ARBA00022801"/>
    </source>
</evidence>
<dbReference type="PROSITE" id="PS51935">
    <property type="entry name" value="NLPC_P60"/>
    <property type="match status" value="1"/>
</dbReference>
<evidence type="ECO:0000256" key="1">
    <source>
        <dbReference type="ARBA" id="ARBA00007074"/>
    </source>
</evidence>
<keyword evidence="3" id="KW-0378">Hydrolase</keyword>
<gene>
    <name evidence="6" type="ORF">JG29_11120</name>
</gene>
<evidence type="ECO:0000256" key="2">
    <source>
        <dbReference type="ARBA" id="ARBA00022670"/>
    </source>
</evidence>
<dbReference type="InterPro" id="IPR051202">
    <property type="entry name" value="Peptidase_C40"/>
</dbReference>
<sequence>MKLKKYLLSLLALIWGAIIFGGTFQVVQAQPIIVSHQENPGIPVVDQTPKTAVPILVDSSALQPPVPAAPTAENNNGGKTVTTTTIIFPQIDLEIYTADFSATDLTQTAQKYLGVPYVWGGTTPRGFDCSGLVQYVARENGVILPRTSQQQSTCGTYIPLSQIQPGDLLFWGGVGTAEHVALYLGNGQYIHAPQPGQNVKIGRLDWFTPSFGRRLNN</sequence>
<dbReference type="PANTHER" id="PTHR47053:SF1">
    <property type="entry name" value="MUREIN DD-ENDOPEPTIDASE MEPH-RELATED"/>
    <property type="match status" value="1"/>
</dbReference>
<keyword evidence="4" id="KW-0788">Thiol protease</keyword>
<dbReference type="EMBL" id="JXBZ01000008">
    <property type="protein sequence ID" value="KJY48704.1"/>
    <property type="molecule type" value="Genomic_DNA"/>
</dbReference>
<reference evidence="6 7" key="1">
    <citation type="submission" date="2014-12" db="EMBL/GenBank/DDBJ databases">
        <title>Comparative genomics of the lactic acid bacteria isolated from the honey bee gut.</title>
        <authorList>
            <person name="Ellegaard K.M."/>
            <person name="Tamarit D."/>
            <person name="Javelind E."/>
            <person name="Olofsson T."/>
            <person name="Andersson S.G."/>
            <person name="Vasquez A."/>
        </authorList>
    </citation>
    <scope>NUCLEOTIDE SEQUENCE [LARGE SCALE GENOMIC DNA]</scope>
    <source>
        <strain evidence="6 7">Hon2</strain>
    </source>
</reference>